<keyword evidence="2" id="KW-0436">Ligase</keyword>
<dbReference type="GO" id="GO:0005524">
    <property type="term" value="F:ATP binding"/>
    <property type="evidence" value="ECO:0007669"/>
    <property type="project" value="UniProtKB-KW"/>
</dbReference>
<name>A0A077WXS4_9FUNG</name>
<organism evidence="7">
    <name type="scientific">Lichtheimia ramosa</name>
    <dbReference type="NCBI Taxonomy" id="688394"/>
    <lineage>
        <taxon>Eukaryota</taxon>
        <taxon>Fungi</taxon>
        <taxon>Fungi incertae sedis</taxon>
        <taxon>Mucoromycota</taxon>
        <taxon>Mucoromycotina</taxon>
        <taxon>Mucoromycetes</taxon>
        <taxon>Mucorales</taxon>
        <taxon>Lichtheimiaceae</taxon>
        <taxon>Lichtheimia</taxon>
    </lineage>
</organism>
<dbReference type="AlphaFoldDB" id="A0A077WXS4"/>
<evidence type="ECO:0000259" key="6">
    <source>
        <dbReference type="Pfam" id="PF00501"/>
    </source>
</evidence>
<dbReference type="EMBL" id="LK023346">
    <property type="protein sequence ID" value="CDS11597.1"/>
    <property type="molecule type" value="Genomic_DNA"/>
</dbReference>
<dbReference type="Pfam" id="PF00501">
    <property type="entry name" value="AMP-binding"/>
    <property type="match status" value="1"/>
</dbReference>
<evidence type="ECO:0000256" key="1">
    <source>
        <dbReference type="ARBA" id="ARBA00006432"/>
    </source>
</evidence>
<dbReference type="InterPro" id="IPR042099">
    <property type="entry name" value="ANL_N_sf"/>
</dbReference>
<reference evidence="7" key="1">
    <citation type="journal article" date="2014" name="Genome Announc.">
        <title>De novo whole-genome sequence and genome annotation of Lichtheimia ramosa.</title>
        <authorList>
            <person name="Linde J."/>
            <person name="Schwartze V."/>
            <person name="Binder U."/>
            <person name="Lass-Florl C."/>
            <person name="Voigt K."/>
            <person name="Horn F."/>
        </authorList>
    </citation>
    <scope>NUCLEOTIDE SEQUENCE</scope>
    <source>
        <strain evidence="7">JMRC FSU:6197</strain>
    </source>
</reference>
<dbReference type="GO" id="GO:0035336">
    <property type="term" value="P:long-chain fatty-acyl-CoA metabolic process"/>
    <property type="evidence" value="ECO:0007669"/>
    <property type="project" value="TreeGrafter"/>
</dbReference>
<evidence type="ECO:0000256" key="5">
    <source>
        <dbReference type="ARBA" id="ARBA00036813"/>
    </source>
</evidence>
<protein>
    <recommendedName>
        <fullName evidence="6">AMP-dependent synthetase/ligase domain-containing protein</fullName>
    </recommendedName>
</protein>
<dbReference type="GO" id="GO:0005886">
    <property type="term" value="C:plasma membrane"/>
    <property type="evidence" value="ECO:0007669"/>
    <property type="project" value="TreeGrafter"/>
</dbReference>
<dbReference type="InterPro" id="IPR020845">
    <property type="entry name" value="AMP-binding_CS"/>
</dbReference>
<dbReference type="OrthoDB" id="445695at2759"/>
<dbReference type="PANTHER" id="PTHR43272">
    <property type="entry name" value="LONG-CHAIN-FATTY-ACID--COA LIGASE"/>
    <property type="match status" value="1"/>
</dbReference>
<comment type="catalytic activity">
    <reaction evidence="5">
        <text>a long-chain fatty acid + ATP + CoA = a long-chain fatty acyl-CoA + AMP + diphosphate</text>
        <dbReference type="Rhea" id="RHEA:15421"/>
        <dbReference type="ChEBI" id="CHEBI:30616"/>
        <dbReference type="ChEBI" id="CHEBI:33019"/>
        <dbReference type="ChEBI" id="CHEBI:57287"/>
        <dbReference type="ChEBI" id="CHEBI:57560"/>
        <dbReference type="ChEBI" id="CHEBI:83139"/>
        <dbReference type="ChEBI" id="CHEBI:456215"/>
        <dbReference type="EC" id="6.2.1.3"/>
    </reaction>
</comment>
<dbReference type="GO" id="GO:0005783">
    <property type="term" value="C:endoplasmic reticulum"/>
    <property type="evidence" value="ECO:0007669"/>
    <property type="project" value="TreeGrafter"/>
</dbReference>
<proteinExistence type="inferred from homology"/>
<gene>
    <name evidence="7" type="ORF">LRAMOSA03860</name>
</gene>
<dbReference type="PANTHER" id="PTHR43272:SF83">
    <property type="entry name" value="ACYL-COA SYNTHETASE LONG-CHAIN, ISOFORM J"/>
    <property type="match status" value="1"/>
</dbReference>
<dbReference type="PROSITE" id="PS00455">
    <property type="entry name" value="AMP_BINDING"/>
    <property type="match status" value="1"/>
</dbReference>
<evidence type="ECO:0000256" key="4">
    <source>
        <dbReference type="ARBA" id="ARBA00022840"/>
    </source>
</evidence>
<dbReference type="SUPFAM" id="SSF56801">
    <property type="entry name" value="Acetyl-CoA synthetase-like"/>
    <property type="match status" value="1"/>
</dbReference>
<evidence type="ECO:0000256" key="2">
    <source>
        <dbReference type="ARBA" id="ARBA00022598"/>
    </source>
</evidence>
<comment type="similarity">
    <text evidence="1">Belongs to the ATP-dependent AMP-binding enzyme family.</text>
</comment>
<dbReference type="InterPro" id="IPR000873">
    <property type="entry name" value="AMP-dep_synth/lig_dom"/>
</dbReference>
<dbReference type="Pfam" id="PF23562">
    <property type="entry name" value="AMP-binding_C_3"/>
    <property type="match status" value="1"/>
</dbReference>
<dbReference type="GO" id="GO:0004467">
    <property type="term" value="F:long-chain fatty acid-CoA ligase activity"/>
    <property type="evidence" value="ECO:0007669"/>
    <property type="project" value="UniProtKB-EC"/>
</dbReference>
<feature type="domain" description="AMP-dependent synthetase/ligase" evidence="6">
    <location>
        <begin position="91"/>
        <end position="518"/>
    </location>
</feature>
<dbReference type="Gene3D" id="3.40.50.12780">
    <property type="entry name" value="N-terminal domain of ligase-like"/>
    <property type="match status" value="1"/>
</dbReference>
<evidence type="ECO:0000256" key="3">
    <source>
        <dbReference type="ARBA" id="ARBA00022741"/>
    </source>
</evidence>
<keyword evidence="3" id="KW-0547">Nucleotide-binding</keyword>
<dbReference type="GO" id="GO:0005811">
    <property type="term" value="C:lipid droplet"/>
    <property type="evidence" value="ECO:0007669"/>
    <property type="project" value="TreeGrafter"/>
</dbReference>
<sequence length="670" mass="75216">MNFMKGLFLPKYPNPTIEVGDHVYRHRDAKDGLVREPITPKLKDKEYTVYNVWSSVTEQNATKPAFGGRDLIKIHSKEKKDDKGNTKKWNMYELGDYEWMSYGDAKKNTDNMAAWLLEQGFKKGDRMLIYAKTRPEWMQMALACCAIGVVISTAYDSMPPDAVAHIISEIEPKGIFTEISLMEALHKAKEKGKEGSYEPKLVIYTGKHFEAQEQLDKFKSYNDMQVHHWPDILNNAKVDSKDIDSSAPKTDDLAMIMYSSGTTGKPKGIELTHGNIVAAMSAAEHLVLDLINNGKHYYIGFLPLAHVLEFIVEFIFISTAIPIGYGTVRTLMPESVCGKDGQGKGKGDLETLKPTIMAGVPAIWERIRKGVMHELDKQHWSVRKAFDVAVETKWQMLRFFGQENTITRAMDATIFAPVRAKTGGNLIYCLSGGAPLSFDTHKFMTTAVCYLLQGYGLTECCGLGAITVPSLGMVTGVIGPPSPSIEFKLVDVPETDYKAENGCGELWIRGPSLMRGYYKLPDLTKEAITEDGWFKTGDVANLNDDGTFAITDRAKNLVKLSHGEYIALESLESKYRNSHRIKNICIIANSDKDYIVGVVEPSDKNADKDELLKELQRTAKESDCNRAEIIKDIVITKDVEWADKFLTTSGKLKRKDIEKEYKDDIEKIYK</sequence>
<keyword evidence="4" id="KW-0067">ATP-binding</keyword>
<accession>A0A077WXS4</accession>
<evidence type="ECO:0000313" key="7">
    <source>
        <dbReference type="EMBL" id="CDS11597.1"/>
    </source>
</evidence>